<accession>A0ACD5YXS6</accession>
<keyword evidence="2" id="KW-1185">Reference proteome</keyword>
<dbReference type="EnsemblPlants" id="AVESA.00010b.r2.6AG1056600.1">
    <property type="protein sequence ID" value="AVESA.00010b.r2.6AG1056600.1.CDS"/>
    <property type="gene ID" value="AVESA.00010b.r2.6AG1056600"/>
</dbReference>
<reference evidence="1" key="1">
    <citation type="submission" date="2021-05" db="EMBL/GenBank/DDBJ databases">
        <authorList>
            <person name="Scholz U."/>
            <person name="Mascher M."/>
            <person name="Fiebig A."/>
        </authorList>
    </citation>
    <scope>NUCLEOTIDE SEQUENCE [LARGE SCALE GENOMIC DNA]</scope>
</reference>
<evidence type="ECO:0000313" key="2">
    <source>
        <dbReference type="Proteomes" id="UP001732700"/>
    </source>
</evidence>
<sequence>MRMFQELYTGTLVMSRLNFGVITLIPKVVGATDIRQFRPITVINVIQRLFAKVCALRLAPVLERLTHPLQFAFLKGRLIHDDVIALHEIIHEVKSRHQKAVFLKLDFQKAYDRLDWRFLRLVLESRGFDDRMICWIMQFVMSGRTTININGEIGPYFTPSCGVRQGDPISPLLFNTAVDALAEILDRAKLAGHIMGVVGHLIPGGGISHLQYADDTLIMVQGSDLDIQNLKFLLLCFEAMSGLSINFDKSEVMVLGFDDIDRQRIADTFNCCLAEFPITYLGFPMQESRVLIKDLAPLGTRFWLDPWLLPVPLGIHFPALFAISASPASLIAENFRDGSWNLIFRRVFNVLETSEFQSLMGSLPASLSEDKDAATWLLLPSGEFSDRLPSGVEVSKRNGPGDGRCPLCGTPESCAHIMFSCSAAQFLWSFVREALGPAWQAQELGELLQAQANRTGGGRRLFWLLFAALSWTL</sequence>
<reference evidence="1" key="2">
    <citation type="submission" date="2025-09" db="UniProtKB">
        <authorList>
            <consortium name="EnsemblPlants"/>
        </authorList>
    </citation>
    <scope>IDENTIFICATION</scope>
</reference>
<evidence type="ECO:0000313" key="1">
    <source>
        <dbReference type="EnsemblPlants" id="AVESA.00010b.r2.6AG1056600.1.CDS"/>
    </source>
</evidence>
<protein>
    <submittedName>
        <fullName evidence="1">Uncharacterized protein</fullName>
    </submittedName>
</protein>
<proteinExistence type="predicted"/>
<name>A0ACD5YXS6_AVESA</name>
<organism evidence="1 2">
    <name type="scientific">Avena sativa</name>
    <name type="common">Oat</name>
    <dbReference type="NCBI Taxonomy" id="4498"/>
    <lineage>
        <taxon>Eukaryota</taxon>
        <taxon>Viridiplantae</taxon>
        <taxon>Streptophyta</taxon>
        <taxon>Embryophyta</taxon>
        <taxon>Tracheophyta</taxon>
        <taxon>Spermatophyta</taxon>
        <taxon>Magnoliopsida</taxon>
        <taxon>Liliopsida</taxon>
        <taxon>Poales</taxon>
        <taxon>Poaceae</taxon>
        <taxon>BOP clade</taxon>
        <taxon>Pooideae</taxon>
        <taxon>Poodae</taxon>
        <taxon>Poeae</taxon>
        <taxon>Poeae Chloroplast Group 1 (Aveneae type)</taxon>
        <taxon>Aveninae</taxon>
        <taxon>Avena</taxon>
    </lineage>
</organism>
<dbReference type="Proteomes" id="UP001732700">
    <property type="component" value="Chromosome 6A"/>
</dbReference>